<evidence type="ECO:0008006" key="4">
    <source>
        <dbReference type="Google" id="ProtNLM"/>
    </source>
</evidence>
<gene>
    <name evidence="2" type="ORF">CRU90_06255</name>
</gene>
<protein>
    <recommendedName>
        <fullName evidence="4">Tetratricopeptide repeat-like domain-containing protein</fullName>
    </recommendedName>
</protein>
<keyword evidence="1" id="KW-0812">Transmembrane</keyword>
<evidence type="ECO:0000256" key="1">
    <source>
        <dbReference type="SAM" id="Phobius"/>
    </source>
</evidence>
<name>A0A4Q0ZDL1_9BACT</name>
<reference evidence="2 3" key="1">
    <citation type="submission" date="2017-10" db="EMBL/GenBank/DDBJ databases">
        <title>Genomics of the genus Arcobacter.</title>
        <authorList>
            <person name="Perez-Cataluna A."/>
            <person name="Figueras M.J."/>
        </authorList>
    </citation>
    <scope>NUCLEOTIDE SEQUENCE [LARGE SCALE GENOMIC DNA]</scope>
    <source>
        <strain evidence="2 3">F26</strain>
    </source>
</reference>
<evidence type="ECO:0000313" key="3">
    <source>
        <dbReference type="Proteomes" id="UP000290870"/>
    </source>
</evidence>
<accession>A0A4Q0ZDL1</accession>
<organism evidence="2 3">
    <name type="scientific">Arcobacter cloacae</name>
    <dbReference type="NCBI Taxonomy" id="1054034"/>
    <lineage>
        <taxon>Bacteria</taxon>
        <taxon>Pseudomonadati</taxon>
        <taxon>Campylobacterota</taxon>
        <taxon>Epsilonproteobacteria</taxon>
        <taxon>Campylobacterales</taxon>
        <taxon>Arcobacteraceae</taxon>
        <taxon>Arcobacter</taxon>
    </lineage>
</organism>
<dbReference type="EMBL" id="PDJZ01000005">
    <property type="protein sequence ID" value="RXJ84463.1"/>
    <property type="molecule type" value="Genomic_DNA"/>
</dbReference>
<feature type="transmembrane region" description="Helical" evidence="1">
    <location>
        <begin position="36"/>
        <end position="54"/>
    </location>
</feature>
<sequence length="192" mass="22142">MSIKENVDYVKNELTSEEKFLENFVKGERFFKKYKIGIFAFLAIIIIGSISYVIKKNIDETNRFEANVALNNFLNTGDEKSLLLIKEKDKKLYEIALFIQSKKDFKAAEINLPFLKELSKYQLALANNNVDELNNLALQNDFLLKEFAIFNKALILTKEEKFDEAKAALQQISETSKASELANLLKHYLLTK</sequence>
<dbReference type="OrthoDB" id="5334020at2"/>
<proteinExistence type="predicted"/>
<dbReference type="Proteomes" id="UP000290870">
    <property type="component" value="Unassembled WGS sequence"/>
</dbReference>
<keyword evidence="1" id="KW-1133">Transmembrane helix</keyword>
<evidence type="ECO:0000313" key="2">
    <source>
        <dbReference type="EMBL" id="RXJ84463.1"/>
    </source>
</evidence>
<keyword evidence="1" id="KW-0472">Membrane</keyword>
<dbReference type="RefSeq" id="WP_128986421.1">
    <property type="nucleotide sequence ID" value="NZ_PDJZ01000005.1"/>
</dbReference>
<dbReference type="AlphaFoldDB" id="A0A4Q0ZDL1"/>
<comment type="caution">
    <text evidence="2">The sequence shown here is derived from an EMBL/GenBank/DDBJ whole genome shotgun (WGS) entry which is preliminary data.</text>
</comment>